<dbReference type="PANTHER" id="PTHR21523">
    <property type="match status" value="1"/>
</dbReference>
<evidence type="ECO:0000313" key="1">
    <source>
        <dbReference type="Proteomes" id="UP000095284"/>
    </source>
</evidence>
<reference evidence="2" key="1">
    <citation type="submission" date="2016-11" db="UniProtKB">
        <authorList>
            <consortium name="WormBaseParasite"/>
        </authorList>
    </citation>
    <scope>IDENTIFICATION</scope>
</reference>
<evidence type="ECO:0000313" key="2">
    <source>
        <dbReference type="WBParaSite" id="BXY_0792300.1"/>
    </source>
</evidence>
<sequence>MRVSIFNVTTVIYTFTVLVAFLGQKVAAVISKQDYVLNMDKVPHLFYQTTITTILKSKAREDLQMLSQTERVAYKQCESSARSLLDLAKCVSKLIRMRSRHQHSVRNTTRVDFNISTKRILIPNLETQSIVKKRARIVRLHEHHERIRKRLRAKKLLKREVQSEENDNKNHRKIPENVKKLRRLQKYVKQVNECKTYMKHLEVQNERIFMTQNVNAMYHTESSSQDNHMDKILKFLDSNFSSIQILSPKLLEILPDIDDDRNILSSPSLLGLSEDQPLSLPRILKLSTRSDYETLEWLNIIIRISGVEKTLSMITENLESEMKHVEESIIPKIEEIKRMEQKVLALQDSLNRAQKEALRKQGYTRMTLEQANKFYVGDEELMQVIKEEESLEEMIHEMAEYKAPKRSKRQILQLRLLQPYAFVNKQLITSILGLNLLSPYAFYQTILAPKILSPDPIPFCLPLQTFVAFIYVRSHSYPRNFQSKYFVAKCPGCKSIISRRFDNQSFISISGLTKNKFTINRKVACFISLFIWYQYSQQKSHGHPDSIPIHYGNKHQSQRLKEA</sequence>
<organism evidence="1 2">
    <name type="scientific">Bursaphelenchus xylophilus</name>
    <name type="common">Pinewood nematode worm</name>
    <name type="synonym">Aphelenchoides xylophilus</name>
    <dbReference type="NCBI Taxonomy" id="6326"/>
    <lineage>
        <taxon>Eukaryota</taxon>
        <taxon>Metazoa</taxon>
        <taxon>Ecdysozoa</taxon>
        <taxon>Nematoda</taxon>
        <taxon>Chromadorea</taxon>
        <taxon>Rhabditida</taxon>
        <taxon>Tylenchina</taxon>
        <taxon>Tylenchomorpha</taxon>
        <taxon>Aphelenchoidea</taxon>
        <taxon>Aphelenchoididae</taxon>
        <taxon>Bursaphelenchus</taxon>
    </lineage>
</organism>
<dbReference type="AlphaFoldDB" id="A0A1I7S4J0"/>
<protein>
    <submittedName>
        <fullName evidence="2">ANK_REP_REGION domain-containing protein</fullName>
    </submittedName>
</protein>
<proteinExistence type="predicted"/>
<dbReference type="WBParaSite" id="BXY_0792300.1">
    <property type="protein sequence ID" value="BXY_0792300.1"/>
    <property type="gene ID" value="BXY_0792300"/>
</dbReference>
<dbReference type="Proteomes" id="UP000095284">
    <property type="component" value="Unplaced"/>
</dbReference>
<dbReference type="PANTHER" id="PTHR21523:SF46">
    <property type="entry name" value="MLT-TEN (MLT-10) RELATED"/>
    <property type="match status" value="1"/>
</dbReference>
<name>A0A1I7S4J0_BURXY</name>
<accession>A0A1I7S4J0</accession>